<keyword evidence="16" id="KW-0808">Transferase</keyword>
<keyword evidence="9" id="KW-0472">Membrane</keyword>
<feature type="region of interest" description="Disordered" evidence="12">
    <location>
        <begin position="1068"/>
        <end position="1089"/>
    </location>
</feature>
<dbReference type="Pfam" id="PF22788">
    <property type="entry name" value="COP9_hel_rpt"/>
    <property type="match status" value="1"/>
</dbReference>
<evidence type="ECO:0000256" key="11">
    <source>
        <dbReference type="ARBA" id="ARBA00023180"/>
    </source>
</evidence>
<keyword evidence="16" id="KW-0418">Kinase</keyword>
<dbReference type="SMART" id="SM00365">
    <property type="entry name" value="LRR_SD22"/>
    <property type="match status" value="6"/>
</dbReference>
<keyword evidence="17" id="KW-1185">Reference proteome</keyword>
<dbReference type="SMART" id="SM00369">
    <property type="entry name" value="LRR_TYP"/>
    <property type="match status" value="8"/>
</dbReference>
<evidence type="ECO:0000256" key="13">
    <source>
        <dbReference type="SAM" id="SignalP"/>
    </source>
</evidence>
<organism evidence="16 17">
    <name type="scientific">Gossypium australe</name>
    <dbReference type="NCBI Taxonomy" id="47621"/>
    <lineage>
        <taxon>Eukaryota</taxon>
        <taxon>Viridiplantae</taxon>
        <taxon>Streptophyta</taxon>
        <taxon>Embryophyta</taxon>
        <taxon>Tracheophyta</taxon>
        <taxon>Spermatophyta</taxon>
        <taxon>Magnoliopsida</taxon>
        <taxon>eudicotyledons</taxon>
        <taxon>Gunneridae</taxon>
        <taxon>Pentapetalae</taxon>
        <taxon>rosids</taxon>
        <taxon>malvids</taxon>
        <taxon>Malvales</taxon>
        <taxon>Malvaceae</taxon>
        <taxon>Malvoideae</taxon>
        <taxon>Gossypium</taxon>
    </lineage>
</organism>
<comment type="subcellular location">
    <subcellularLocation>
        <location evidence="1">Cell membrane</location>
        <topology evidence="1">Single-pass type I membrane protein</topology>
    </subcellularLocation>
</comment>
<proteinExistence type="inferred from homology"/>
<evidence type="ECO:0000313" key="16">
    <source>
        <dbReference type="EMBL" id="KAA3480217.1"/>
    </source>
</evidence>
<dbReference type="FunFam" id="3.80.10.10:FF:000041">
    <property type="entry name" value="LRR receptor-like serine/threonine-protein kinase ERECTA"/>
    <property type="match status" value="1"/>
</dbReference>
<dbReference type="InterPro" id="IPR032675">
    <property type="entry name" value="LRR_dom_sf"/>
</dbReference>
<dbReference type="AlphaFoldDB" id="A0A5B6WGH7"/>
<dbReference type="InterPro" id="IPR003591">
    <property type="entry name" value="Leu-rich_rpt_typical-subtyp"/>
</dbReference>
<evidence type="ECO:0000256" key="9">
    <source>
        <dbReference type="ARBA" id="ARBA00023136"/>
    </source>
</evidence>
<feature type="compositionally biased region" description="Basic and acidic residues" evidence="12">
    <location>
        <begin position="1069"/>
        <end position="1080"/>
    </location>
</feature>
<evidence type="ECO:0000256" key="6">
    <source>
        <dbReference type="ARBA" id="ARBA00022729"/>
    </source>
</evidence>
<dbReference type="EMBL" id="SMMG02000003">
    <property type="protein sequence ID" value="KAA3480217.1"/>
    <property type="molecule type" value="Genomic_DNA"/>
</dbReference>
<evidence type="ECO:0000256" key="1">
    <source>
        <dbReference type="ARBA" id="ARBA00004251"/>
    </source>
</evidence>
<gene>
    <name evidence="16" type="ORF">EPI10_020667</name>
</gene>
<keyword evidence="6 13" id="KW-0732">Signal</keyword>
<dbReference type="FunFam" id="3.80.10.10:FF:000111">
    <property type="entry name" value="LRR receptor-like serine/threonine-protein kinase ERECTA"/>
    <property type="match status" value="1"/>
</dbReference>
<keyword evidence="5" id="KW-0812">Transmembrane</keyword>
<dbReference type="InterPro" id="IPR046956">
    <property type="entry name" value="RLP23-like"/>
</dbReference>
<keyword evidence="4" id="KW-0433">Leucine-rich repeat</keyword>
<keyword evidence="11" id="KW-0325">Glycoprotein</keyword>
<feature type="domain" description="Leucine-rich repeat-containing N-terminal plant-type" evidence="14">
    <location>
        <begin position="33"/>
        <end position="72"/>
    </location>
</feature>
<reference evidence="17" key="1">
    <citation type="journal article" date="2019" name="Plant Biotechnol. J.">
        <title>Genome sequencing of the Australian wild diploid species Gossypium australe highlights disease resistance and delayed gland morphogenesis.</title>
        <authorList>
            <person name="Cai Y."/>
            <person name="Cai X."/>
            <person name="Wang Q."/>
            <person name="Wang P."/>
            <person name="Zhang Y."/>
            <person name="Cai C."/>
            <person name="Xu Y."/>
            <person name="Wang K."/>
            <person name="Zhou Z."/>
            <person name="Wang C."/>
            <person name="Geng S."/>
            <person name="Li B."/>
            <person name="Dong Q."/>
            <person name="Hou Y."/>
            <person name="Wang H."/>
            <person name="Ai P."/>
            <person name="Liu Z."/>
            <person name="Yi F."/>
            <person name="Sun M."/>
            <person name="An G."/>
            <person name="Cheng J."/>
            <person name="Zhang Y."/>
            <person name="Shi Q."/>
            <person name="Xie Y."/>
            <person name="Shi X."/>
            <person name="Chang Y."/>
            <person name="Huang F."/>
            <person name="Chen Y."/>
            <person name="Hong S."/>
            <person name="Mi L."/>
            <person name="Sun Q."/>
            <person name="Zhang L."/>
            <person name="Zhou B."/>
            <person name="Peng R."/>
            <person name="Zhang X."/>
            <person name="Liu F."/>
        </authorList>
    </citation>
    <scope>NUCLEOTIDE SEQUENCE [LARGE SCALE GENOMIC DNA]</scope>
    <source>
        <strain evidence="17">cv. PA1801</strain>
    </source>
</reference>
<keyword evidence="7" id="KW-0677">Repeat</keyword>
<feature type="domain" description="COP9 signalosome complex subunit 3 N-terminal helical repeats" evidence="15">
    <location>
        <begin position="939"/>
        <end position="1031"/>
    </location>
</feature>
<comment type="similarity">
    <text evidence="2">Belongs to the RLP family.</text>
</comment>
<dbReference type="Pfam" id="PF00560">
    <property type="entry name" value="LRR_1"/>
    <property type="match status" value="10"/>
</dbReference>
<dbReference type="FunFam" id="3.80.10.10:FF:000095">
    <property type="entry name" value="LRR receptor-like serine/threonine-protein kinase GSO1"/>
    <property type="match status" value="1"/>
</dbReference>
<dbReference type="Proteomes" id="UP000325315">
    <property type="component" value="Unassembled WGS sequence"/>
</dbReference>
<dbReference type="GO" id="GO:0016301">
    <property type="term" value="F:kinase activity"/>
    <property type="evidence" value="ECO:0007669"/>
    <property type="project" value="UniProtKB-KW"/>
</dbReference>
<evidence type="ECO:0000256" key="4">
    <source>
        <dbReference type="ARBA" id="ARBA00022614"/>
    </source>
</evidence>
<evidence type="ECO:0000313" key="17">
    <source>
        <dbReference type="Proteomes" id="UP000325315"/>
    </source>
</evidence>
<accession>A0A5B6WGH7</accession>
<evidence type="ECO:0000256" key="3">
    <source>
        <dbReference type="ARBA" id="ARBA00022475"/>
    </source>
</evidence>
<comment type="caution">
    <text evidence="16">The sequence shown here is derived from an EMBL/GenBank/DDBJ whole genome shotgun (WGS) entry which is preliminary data.</text>
</comment>
<keyword evidence="3" id="KW-1003">Cell membrane</keyword>
<keyword evidence="10 16" id="KW-0675">Receptor</keyword>
<dbReference type="PANTHER" id="PTHR48063:SF98">
    <property type="entry name" value="LRR RECEPTOR-LIKE SERINE_THREONINE-PROTEIN KINASE FLS2"/>
    <property type="match status" value="1"/>
</dbReference>
<sequence length="1089" mass="120962">MAIIILLVLIILAIADINSSNEISSNSYSACPEDEKQALLVFKEGLIDDANRLASWDPHHHPDCCSWFGVVCGNMTGHILSLNLSLPPSDDIVDIDSYLMSMLKGKINPCLSNLKHLRYLDLSNNAFEGLLPYQLGNLSNLESLNLRGEDKFNEAGLLYVENLQWLSGLSLLKHLDLSLVDLSRASNWLQLVNTRLPSLEELHLSNCHLQPGRPLLNVNLSTLAVLDLSYNFFTNQMDLGWVSKLNSLVVLNLAGSDFHGPIPDFLRNMTSLRHLDLSYNNFKSSIPEWLYRFSSLQVLSLSANELQGDISSAIFNISTLNELDLSWNDLEGKLPRAVGKLCNLRSIVLSSVRLNQDISYIFEILSGCSSHRFESLAFASCQLSGQLTDQLEHFKNLKELSLNDNSIFGPIPTSLGTLANLEKVEIYNNLLEGVVSEKHFANHTKLRYFEGSDNSLVLRANPYWVPPFQLRLLGLRSWHIGPSFPLWLRSQKHLEYLDISNSTISDTIPSWFWRLPNQFLFVNFSSNQMYGQISYLPQTSNGSCILDLSFNNFSGPLPQISMGSNPSMIDLSNNYLLGPLSHFLCFQLNATIGTRVLSLANNLLSGEIPDCWIKWQSLQVLRLDGNRFTGKIPSSMGTLSELQSLHLHNNKLHGEIPLSLKNCRELVAINLGKNELDGNLPGWLGQDLTNLIILILRSNKFGGSIPDHLCALTSLHIFDLADNNFFGSIPRCISNFTAMVRGNGSWGNAILYADIAGPLSESASVVMKGQLLEYDSTLNLVKVLDFSRNKFSGKIPHEVTSLQGLQSLNLSQNHLSGKIPENIGGMKSLESLDLSQNQLSGSVSESMTSMTFLSHLNLSSNNFTGRIPTSSQLQSFNESCYAGNHLCGSPLKDCKGNGNEHGVRNGGRGVGEGQEVNWFYVSMPLGPYTKTATNVPSSTTVDPRRFISSCVAEQIRLAPDKFISVCKRFKDQVLLLEEPLRGVAPMLTAVRKLQSSTEHLTTLHPKFLLLCLLVKCYKTGLSILEEDIFEVVTAPMSTINAIAVEAYKKYILVSLIQHGRQVNCKFHASGKEQNKNKNKDPEEEAALLM</sequence>
<keyword evidence="8" id="KW-1133">Transmembrane helix</keyword>
<evidence type="ECO:0000259" key="14">
    <source>
        <dbReference type="Pfam" id="PF08263"/>
    </source>
</evidence>
<feature type="chain" id="PRO_5023089265" evidence="13">
    <location>
        <begin position="16"/>
        <end position="1089"/>
    </location>
</feature>
<dbReference type="Pfam" id="PF13855">
    <property type="entry name" value="LRR_8"/>
    <property type="match status" value="1"/>
</dbReference>
<evidence type="ECO:0000256" key="8">
    <source>
        <dbReference type="ARBA" id="ARBA00022989"/>
    </source>
</evidence>
<dbReference type="GO" id="GO:0005886">
    <property type="term" value="C:plasma membrane"/>
    <property type="evidence" value="ECO:0007669"/>
    <property type="project" value="UniProtKB-SubCell"/>
</dbReference>
<dbReference type="OrthoDB" id="1001715at2759"/>
<evidence type="ECO:0000256" key="2">
    <source>
        <dbReference type="ARBA" id="ARBA00009592"/>
    </source>
</evidence>
<dbReference type="PANTHER" id="PTHR48063">
    <property type="entry name" value="LRR RECEPTOR-LIKE KINASE"/>
    <property type="match status" value="1"/>
</dbReference>
<dbReference type="SUPFAM" id="SSF52058">
    <property type="entry name" value="L domain-like"/>
    <property type="match status" value="3"/>
</dbReference>
<name>A0A5B6WGH7_9ROSI</name>
<evidence type="ECO:0000259" key="15">
    <source>
        <dbReference type="Pfam" id="PF22788"/>
    </source>
</evidence>
<protein>
    <submittedName>
        <fullName evidence="16">LRR receptor-like serine/threonine-protein kinase FLS2</fullName>
    </submittedName>
</protein>
<evidence type="ECO:0000256" key="7">
    <source>
        <dbReference type="ARBA" id="ARBA00022737"/>
    </source>
</evidence>
<dbReference type="Pfam" id="PF08263">
    <property type="entry name" value="LRRNT_2"/>
    <property type="match status" value="1"/>
</dbReference>
<feature type="signal peptide" evidence="13">
    <location>
        <begin position="1"/>
        <end position="15"/>
    </location>
</feature>
<dbReference type="InterPro" id="IPR013210">
    <property type="entry name" value="LRR_N_plant-typ"/>
</dbReference>
<evidence type="ECO:0000256" key="12">
    <source>
        <dbReference type="SAM" id="MobiDB-lite"/>
    </source>
</evidence>
<evidence type="ECO:0000256" key="10">
    <source>
        <dbReference type="ARBA" id="ARBA00023170"/>
    </source>
</evidence>
<dbReference type="InterPro" id="IPR055089">
    <property type="entry name" value="COP9_N"/>
</dbReference>
<dbReference type="InterPro" id="IPR001611">
    <property type="entry name" value="Leu-rich_rpt"/>
</dbReference>
<evidence type="ECO:0000256" key="5">
    <source>
        <dbReference type="ARBA" id="ARBA00022692"/>
    </source>
</evidence>
<dbReference type="Gene3D" id="3.80.10.10">
    <property type="entry name" value="Ribonuclease Inhibitor"/>
    <property type="match status" value="3"/>
</dbReference>